<feature type="region of interest" description="Disordered" evidence="1">
    <location>
        <begin position="51"/>
        <end position="76"/>
    </location>
</feature>
<organism evidence="3 4">
    <name type="scientific">Chenopodium quinoa</name>
    <name type="common">Quinoa</name>
    <dbReference type="NCBI Taxonomy" id="63459"/>
    <lineage>
        <taxon>Eukaryota</taxon>
        <taxon>Viridiplantae</taxon>
        <taxon>Streptophyta</taxon>
        <taxon>Embryophyta</taxon>
        <taxon>Tracheophyta</taxon>
        <taxon>Spermatophyta</taxon>
        <taxon>Magnoliopsida</taxon>
        <taxon>eudicotyledons</taxon>
        <taxon>Gunneridae</taxon>
        <taxon>Pentapetalae</taxon>
        <taxon>Caryophyllales</taxon>
        <taxon>Chenopodiaceae</taxon>
        <taxon>Chenopodioideae</taxon>
        <taxon>Atripliceae</taxon>
        <taxon>Chenopodium</taxon>
    </lineage>
</organism>
<dbReference type="PANTHER" id="PTHR33116:SF78">
    <property type="entry name" value="OS12G0587133 PROTEIN"/>
    <property type="match status" value="1"/>
</dbReference>
<dbReference type="AlphaFoldDB" id="A0A803KVG2"/>
<dbReference type="InterPro" id="IPR026960">
    <property type="entry name" value="RVT-Znf"/>
</dbReference>
<evidence type="ECO:0000259" key="2">
    <source>
        <dbReference type="Pfam" id="PF13966"/>
    </source>
</evidence>
<sequence>MKHDERKMLDGEGSSREEPNDVALAFQFGTAMRKLKKVTIRNNSDSVMRSVNEYNNSVGGKRKEEDREKEMEVESRKKLKLLEDGASKENDNMKAMLNENVASPTNWLLRGRREKEEWWASFNVGIRDRNKGDWRFIGIYGHPEEENKFRTGLLMEELSEDRMIPWLCGGDFNLMLVASEKKGKDDFNVQEAEYLRKAVDKCGFMDLGFIGHEYTWNNNRGGTANIQERLDRFFANQSWKTAYPGSFVTHLTKRKAWIPSDDMCMNMACTASSLRSWSRKTFGDTTKEIRECQNEMKDLIECTQSEEVIEKMRALDCRMNELEHREEMYWHQRSRQTWLECGDKNTNFFHQKANQRKERNCVAMIKDEAGNLYEEEEQIAAVFVNYFETLFSSSNINDPHPVTDLAKPKVDDNMYAAPEAPFRREESITDVIERMCRNFFWAQKKEERRLLWVAWEKMYFSKKEGGMGVRDFQAFNKALLAKQAWRVLNNTKSLMVKVLKGKYFPSKSFLDVRVSPNASYTWKSIFAARDLVTKGARRVVGDGGCTNIWSDPWVPGLPGFRILPRNMGADYEGPKLVYELIDNGAWKDSEIEVLSSDREAQAIKDIPLPRHNSSDFWTWHFSNNGKLIWCKVWNACVPPKVKMFGWRAAHGGLHVRKALVKRGVQVDKVCPMCGNEEESLEHLLMFCPESSRIWYYSPLRIDMSNFQNIRFH</sequence>
<reference evidence="3" key="1">
    <citation type="journal article" date="2017" name="Nature">
        <title>The genome of Chenopodium quinoa.</title>
        <authorList>
            <person name="Jarvis D.E."/>
            <person name="Ho Y.S."/>
            <person name="Lightfoot D.J."/>
            <person name="Schmoeckel S.M."/>
            <person name="Li B."/>
            <person name="Borm T.J.A."/>
            <person name="Ohyanagi H."/>
            <person name="Mineta K."/>
            <person name="Michell C.T."/>
            <person name="Saber N."/>
            <person name="Kharbatia N.M."/>
            <person name="Rupper R.R."/>
            <person name="Sharp A.R."/>
            <person name="Dally N."/>
            <person name="Boughton B.A."/>
            <person name="Woo Y.H."/>
            <person name="Gao G."/>
            <person name="Schijlen E.G.W.M."/>
            <person name="Guo X."/>
            <person name="Momin A.A."/>
            <person name="Negrao S."/>
            <person name="Al-Babili S."/>
            <person name="Gehring C."/>
            <person name="Roessner U."/>
            <person name="Jung C."/>
            <person name="Murphy K."/>
            <person name="Arold S.T."/>
            <person name="Gojobori T."/>
            <person name="van der Linden C.G."/>
            <person name="van Loo E.N."/>
            <person name="Jellen E.N."/>
            <person name="Maughan P.J."/>
            <person name="Tester M."/>
        </authorList>
    </citation>
    <scope>NUCLEOTIDE SEQUENCE [LARGE SCALE GENOMIC DNA]</scope>
    <source>
        <strain evidence="3">cv. PI 614886</strain>
    </source>
</reference>
<feature type="compositionally biased region" description="Basic and acidic residues" evidence="1">
    <location>
        <begin position="1"/>
        <end position="19"/>
    </location>
</feature>
<dbReference type="Gramene" id="AUR62003020-RA">
    <property type="protein sequence ID" value="AUR62003020-RA:cds"/>
    <property type="gene ID" value="AUR62003020"/>
</dbReference>
<accession>A0A803KVG2</accession>
<reference evidence="3" key="2">
    <citation type="submission" date="2021-03" db="UniProtKB">
        <authorList>
            <consortium name="EnsemblPlants"/>
        </authorList>
    </citation>
    <scope>IDENTIFICATION</scope>
</reference>
<dbReference type="PANTHER" id="PTHR33116">
    <property type="entry name" value="REVERSE TRANSCRIPTASE ZINC-BINDING DOMAIN-CONTAINING PROTEIN-RELATED-RELATED"/>
    <property type="match status" value="1"/>
</dbReference>
<name>A0A803KVG2_CHEQI</name>
<proteinExistence type="predicted"/>
<dbReference type="EnsemblPlants" id="AUR62003020-RA">
    <property type="protein sequence ID" value="AUR62003020-RA:cds"/>
    <property type="gene ID" value="AUR62003020"/>
</dbReference>
<dbReference type="Proteomes" id="UP000596660">
    <property type="component" value="Unplaced"/>
</dbReference>
<evidence type="ECO:0000256" key="1">
    <source>
        <dbReference type="SAM" id="MobiDB-lite"/>
    </source>
</evidence>
<protein>
    <recommendedName>
        <fullName evidence="2">Reverse transcriptase zinc-binding domain-containing protein</fullName>
    </recommendedName>
</protein>
<feature type="region of interest" description="Disordered" evidence="1">
    <location>
        <begin position="1"/>
        <end position="21"/>
    </location>
</feature>
<keyword evidence="4" id="KW-1185">Reference proteome</keyword>
<dbReference type="Pfam" id="PF13966">
    <property type="entry name" value="zf-RVT"/>
    <property type="match status" value="1"/>
</dbReference>
<evidence type="ECO:0000313" key="4">
    <source>
        <dbReference type="Proteomes" id="UP000596660"/>
    </source>
</evidence>
<dbReference type="Gene3D" id="3.60.10.10">
    <property type="entry name" value="Endonuclease/exonuclease/phosphatase"/>
    <property type="match status" value="1"/>
</dbReference>
<dbReference type="InterPro" id="IPR036691">
    <property type="entry name" value="Endo/exonu/phosph_ase_sf"/>
</dbReference>
<evidence type="ECO:0000313" key="3">
    <source>
        <dbReference type="EnsemblPlants" id="AUR62003020-RA:cds"/>
    </source>
</evidence>
<dbReference type="OMA" id="SKENDNM"/>
<dbReference type="SUPFAM" id="SSF56219">
    <property type="entry name" value="DNase I-like"/>
    <property type="match status" value="1"/>
</dbReference>
<feature type="compositionally biased region" description="Basic and acidic residues" evidence="1">
    <location>
        <begin position="61"/>
        <end position="76"/>
    </location>
</feature>
<feature type="domain" description="Reverse transcriptase zinc-binding" evidence="2">
    <location>
        <begin position="614"/>
        <end position="694"/>
    </location>
</feature>